<dbReference type="RefSeq" id="WP_270070601.1">
    <property type="nucleotide sequence ID" value="NZ_JAJAQC010000004.1"/>
</dbReference>
<dbReference type="GO" id="GO:0043565">
    <property type="term" value="F:sequence-specific DNA binding"/>
    <property type="evidence" value="ECO:0007669"/>
    <property type="project" value="InterPro"/>
</dbReference>
<dbReference type="SUPFAM" id="SSF46785">
    <property type="entry name" value="Winged helix' DNA-binding domain"/>
    <property type="match status" value="1"/>
</dbReference>
<dbReference type="Gene3D" id="3.30.70.920">
    <property type="match status" value="1"/>
</dbReference>
<evidence type="ECO:0000259" key="4">
    <source>
        <dbReference type="PROSITE" id="PS50956"/>
    </source>
</evidence>
<dbReference type="InterPro" id="IPR036388">
    <property type="entry name" value="WH-like_DNA-bd_sf"/>
</dbReference>
<evidence type="ECO:0000256" key="2">
    <source>
        <dbReference type="ARBA" id="ARBA00023125"/>
    </source>
</evidence>
<proteinExistence type="predicted"/>
<dbReference type="PANTHER" id="PTHR30154">
    <property type="entry name" value="LEUCINE-RESPONSIVE REGULATORY PROTEIN"/>
    <property type="match status" value="1"/>
</dbReference>
<accession>A0A9X3SCZ7</accession>
<dbReference type="InterPro" id="IPR000485">
    <property type="entry name" value="AsnC-type_HTH_dom"/>
</dbReference>
<keyword evidence="6" id="KW-1185">Reference proteome</keyword>
<feature type="domain" description="HTH asnC-type" evidence="4">
    <location>
        <begin position="1"/>
        <end position="62"/>
    </location>
</feature>
<dbReference type="GO" id="GO:0005829">
    <property type="term" value="C:cytosol"/>
    <property type="evidence" value="ECO:0007669"/>
    <property type="project" value="TreeGrafter"/>
</dbReference>
<evidence type="ECO:0000313" key="6">
    <source>
        <dbReference type="Proteomes" id="UP001140076"/>
    </source>
</evidence>
<dbReference type="Proteomes" id="UP001140076">
    <property type="component" value="Unassembled WGS sequence"/>
</dbReference>
<dbReference type="InterPro" id="IPR019887">
    <property type="entry name" value="Tscrpt_reg_AsnC/Lrp_C"/>
</dbReference>
<dbReference type="PRINTS" id="PR00033">
    <property type="entry name" value="HTHASNC"/>
</dbReference>
<gene>
    <name evidence="5" type="ORF">LG943_03020</name>
</gene>
<dbReference type="InterPro" id="IPR011991">
    <property type="entry name" value="ArsR-like_HTH"/>
</dbReference>
<keyword evidence="3" id="KW-0804">Transcription</keyword>
<name>A0A9X3SCZ7_9ACTN</name>
<dbReference type="GO" id="GO:0043200">
    <property type="term" value="P:response to amino acid"/>
    <property type="evidence" value="ECO:0007669"/>
    <property type="project" value="TreeGrafter"/>
</dbReference>
<dbReference type="Pfam" id="PF13412">
    <property type="entry name" value="HTH_24"/>
    <property type="match status" value="1"/>
</dbReference>
<dbReference type="InterPro" id="IPR036390">
    <property type="entry name" value="WH_DNA-bd_sf"/>
</dbReference>
<keyword evidence="2" id="KW-0238">DNA-binding</keyword>
<dbReference type="Gene3D" id="1.10.10.10">
    <property type="entry name" value="Winged helix-like DNA-binding domain superfamily/Winged helix DNA-binding domain"/>
    <property type="match status" value="1"/>
</dbReference>
<dbReference type="InterPro" id="IPR019888">
    <property type="entry name" value="Tscrpt_reg_AsnC-like"/>
</dbReference>
<sequence length="150" mass="16497">MDALDRKILAELQRDGRATLTELAARVRLSGSACHRRVRELERAGTIRGYRAVVEAAAVGLGFEALVFATLRQEDRATVADFEAALAAIPNVVEAQRLFGDPDYLVRVVAADLEGFQRLYDERLATLPGLGRLNSTLVMKQVVPERPLPL</sequence>
<dbReference type="PANTHER" id="PTHR30154:SF34">
    <property type="entry name" value="TRANSCRIPTIONAL REGULATOR AZLB"/>
    <property type="match status" value="1"/>
</dbReference>
<protein>
    <submittedName>
        <fullName evidence="5">Lrp/AsnC family transcriptional regulator</fullName>
    </submittedName>
</protein>
<evidence type="ECO:0000256" key="1">
    <source>
        <dbReference type="ARBA" id="ARBA00023015"/>
    </source>
</evidence>
<evidence type="ECO:0000313" key="5">
    <source>
        <dbReference type="EMBL" id="MDA0563307.1"/>
    </source>
</evidence>
<dbReference type="SMART" id="SM00344">
    <property type="entry name" value="HTH_ASNC"/>
    <property type="match status" value="1"/>
</dbReference>
<dbReference type="Pfam" id="PF01037">
    <property type="entry name" value="AsnC_trans_reg"/>
    <property type="match status" value="1"/>
</dbReference>
<evidence type="ECO:0000256" key="3">
    <source>
        <dbReference type="ARBA" id="ARBA00023163"/>
    </source>
</evidence>
<dbReference type="CDD" id="cd00090">
    <property type="entry name" value="HTH_ARSR"/>
    <property type="match status" value="1"/>
</dbReference>
<dbReference type="SUPFAM" id="SSF54909">
    <property type="entry name" value="Dimeric alpha+beta barrel"/>
    <property type="match status" value="1"/>
</dbReference>
<organism evidence="5 6">
    <name type="scientific">Streptomonospora mangrovi</name>
    <dbReference type="NCBI Taxonomy" id="2883123"/>
    <lineage>
        <taxon>Bacteria</taxon>
        <taxon>Bacillati</taxon>
        <taxon>Actinomycetota</taxon>
        <taxon>Actinomycetes</taxon>
        <taxon>Streptosporangiales</taxon>
        <taxon>Nocardiopsidaceae</taxon>
        <taxon>Streptomonospora</taxon>
    </lineage>
</organism>
<dbReference type="EMBL" id="JAJAQC010000004">
    <property type="protein sequence ID" value="MDA0563307.1"/>
    <property type="molecule type" value="Genomic_DNA"/>
</dbReference>
<dbReference type="FunFam" id="1.10.10.10:FF:000186">
    <property type="entry name" value="AsnC family transcriptional regulator"/>
    <property type="match status" value="1"/>
</dbReference>
<comment type="caution">
    <text evidence="5">The sequence shown here is derived from an EMBL/GenBank/DDBJ whole genome shotgun (WGS) entry which is preliminary data.</text>
</comment>
<dbReference type="InterPro" id="IPR011008">
    <property type="entry name" value="Dimeric_a/b-barrel"/>
</dbReference>
<dbReference type="PROSITE" id="PS50956">
    <property type="entry name" value="HTH_ASNC_2"/>
    <property type="match status" value="1"/>
</dbReference>
<keyword evidence="1" id="KW-0805">Transcription regulation</keyword>
<reference evidence="5" key="1">
    <citation type="submission" date="2021-10" db="EMBL/GenBank/DDBJ databases">
        <title>Streptomonospora sp. nov., isolated from mangrove soil.</title>
        <authorList>
            <person name="Chen X."/>
            <person name="Ge X."/>
            <person name="Liu W."/>
        </authorList>
    </citation>
    <scope>NUCLEOTIDE SEQUENCE</scope>
    <source>
        <strain evidence="5">S1-112</strain>
    </source>
</reference>
<dbReference type="AlphaFoldDB" id="A0A9X3SCZ7"/>